<keyword evidence="5" id="KW-1185">Reference proteome</keyword>
<dbReference type="AlphaFoldDB" id="A0A1W2B981"/>
<dbReference type="Pfam" id="PF17782">
    <property type="entry name" value="WHD_DprA"/>
    <property type="match status" value="1"/>
</dbReference>
<dbReference type="Gene3D" id="1.10.10.10">
    <property type="entry name" value="Winged helix-like DNA-binding domain superfamily/Winged helix DNA-binding domain"/>
    <property type="match status" value="1"/>
</dbReference>
<dbReference type="PANTHER" id="PTHR43022:SF1">
    <property type="entry name" value="PROTEIN SMF"/>
    <property type="match status" value="1"/>
</dbReference>
<dbReference type="EMBL" id="FWXY01000007">
    <property type="protein sequence ID" value="SMC69350.1"/>
    <property type="molecule type" value="Genomic_DNA"/>
</dbReference>
<accession>A0A1W2B981</accession>
<dbReference type="SUPFAM" id="SSF102405">
    <property type="entry name" value="MCP/YpsA-like"/>
    <property type="match status" value="1"/>
</dbReference>
<proteinExistence type="inferred from homology"/>
<dbReference type="InterPro" id="IPR003488">
    <property type="entry name" value="DprA"/>
</dbReference>
<dbReference type="InterPro" id="IPR036388">
    <property type="entry name" value="WH-like_DNA-bd_sf"/>
</dbReference>
<dbReference type="Pfam" id="PF02481">
    <property type="entry name" value="DNA_processg_A"/>
    <property type="match status" value="1"/>
</dbReference>
<dbReference type="OrthoDB" id="9785707at2"/>
<protein>
    <submittedName>
        <fullName evidence="4">DNA protecting protein DprA</fullName>
    </submittedName>
</protein>
<evidence type="ECO:0000313" key="5">
    <source>
        <dbReference type="Proteomes" id="UP000192418"/>
    </source>
</evidence>
<feature type="domain" description="Smf/DprA SLOG" evidence="2">
    <location>
        <begin position="82"/>
        <end position="289"/>
    </location>
</feature>
<dbReference type="NCBIfam" id="TIGR00732">
    <property type="entry name" value="dprA"/>
    <property type="match status" value="1"/>
</dbReference>
<dbReference type="GO" id="GO:0009294">
    <property type="term" value="P:DNA-mediated transformation"/>
    <property type="evidence" value="ECO:0007669"/>
    <property type="project" value="InterPro"/>
</dbReference>
<dbReference type="RefSeq" id="WP_084068347.1">
    <property type="nucleotide sequence ID" value="NZ_FWXY01000007.1"/>
</dbReference>
<evidence type="ECO:0000259" key="2">
    <source>
        <dbReference type="Pfam" id="PF02481"/>
    </source>
</evidence>
<dbReference type="STRING" id="1121400.SAMN02746065_107129"/>
<evidence type="ECO:0000259" key="3">
    <source>
        <dbReference type="Pfam" id="PF17782"/>
    </source>
</evidence>
<reference evidence="4 5" key="1">
    <citation type="submission" date="2017-04" db="EMBL/GenBank/DDBJ databases">
        <authorList>
            <person name="Afonso C.L."/>
            <person name="Miller P.J."/>
            <person name="Scott M.A."/>
            <person name="Spackman E."/>
            <person name="Goraichik I."/>
            <person name="Dimitrov K.M."/>
            <person name="Suarez D.L."/>
            <person name="Swayne D.E."/>
        </authorList>
    </citation>
    <scope>NUCLEOTIDE SEQUENCE [LARGE SCALE GENOMIC DNA]</scope>
    <source>
        <strain evidence="4 5">DSM 3385</strain>
    </source>
</reference>
<evidence type="ECO:0000256" key="1">
    <source>
        <dbReference type="ARBA" id="ARBA00006525"/>
    </source>
</evidence>
<dbReference type="SUPFAM" id="SSF47781">
    <property type="entry name" value="RuvA domain 2-like"/>
    <property type="match status" value="1"/>
</dbReference>
<name>A0A1W2B981_9BACT</name>
<sequence length="375" mass="40432">MNGLIDKYRPWFALKNVPGLGSVTFKRLITTFGSPQGVFDAPDHELKAIKGMGPRIFKGIHKNRTHCPDDEIRAIERCGFKIAALTDPHYPELLLHIPDPPPILTYLGTLDNIAPCIAIVGSRQATAYGIDTAFKLGCKLAARGFQIVSGMAMGIDTAAHKGAIHARGRTLAVMGCGLKIIYPRENRQLYHEIADNGAVISELPIHSSPDAHHFPMRNRIIAGMSTGTVVVEAAAKSGSLITARLTAEYNREMFAVPGSIHSFKSTGTHALLKQGAKLVENELDVIEELGHLVHQSPPSQPIAAPGGTETHFLEPDSVHAKILNCLGPYPVHIDTIIETSGLDAGAVNASLLCLELKGVIKQTPGKFFFTVEETP</sequence>
<feature type="domain" description="DprA winged helix" evidence="3">
    <location>
        <begin position="314"/>
        <end position="366"/>
    </location>
</feature>
<organism evidence="4 5">
    <name type="scientific">Desulfocicer vacuolatum DSM 3385</name>
    <dbReference type="NCBI Taxonomy" id="1121400"/>
    <lineage>
        <taxon>Bacteria</taxon>
        <taxon>Pseudomonadati</taxon>
        <taxon>Thermodesulfobacteriota</taxon>
        <taxon>Desulfobacteria</taxon>
        <taxon>Desulfobacterales</taxon>
        <taxon>Desulfobacteraceae</taxon>
        <taxon>Desulfocicer</taxon>
    </lineage>
</organism>
<dbReference type="Proteomes" id="UP000192418">
    <property type="component" value="Unassembled WGS sequence"/>
</dbReference>
<gene>
    <name evidence="4" type="ORF">SAMN02746065_107129</name>
</gene>
<dbReference type="PANTHER" id="PTHR43022">
    <property type="entry name" value="PROTEIN SMF"/>
    <property type="match status" value="1"/>
</dbReference>
<comment type="similarity">
    <text evidence="1">Belongs to the DprA/Smf family.</text>
</comment>
<dbReference type="Gene3D" id="3.40.50.450">
    <property type="match status" value="1"/>
</dbReference>
<dbReference type="InterPro" id="IPR041614">
    <property type="entry name" value="DprA_WH"/>
</dbReference>
<dbReference type="InterPro" id="IPR010994">
    <property type="entry name" value="RuvA_2-like"/>
</dbReference>
<dbReference type="InterPro" id="IPR057666">
    <property type="entry name" value="DrpA_SLOG"/>
</dbReference>
<evidence type="ECO:0000313" key="4">
    <source>
        <dbReference type="EMBL" id="SMC69350.1"/>
    </source>
</evidence>